<evidence type="ECO:0000313" key="1">
    <source>
        <dbReference type="EMBL" id="KAF6175620.1"/>
    </source>
</evidence>
<comment type="caution">
    <text evidence="1">The sequence shown here is derived from an EMBL/GenBank/DDBJ whole genome shotgun (WGS) entry which is preliminary data.</text>
</comment>
<name>A0A7J7P8F6_9MAGN</name>
<gene>
    <name evidence="1" type="ORF">GIB67_022622</name>
</gene>
<reference evidence="1 2" key="1">
    <citation type="journal article" date="2020" name="IScience">
        <title>Genome Sequencing of the Endangered Kingdonia uniflora (Circaeasteraceae, Ranunculales) Reveals Potential Mechanisms of Evolutionary Specialization.</title>
        <authorList>
            <person name="Sun Y."/>
            <person name="Deng T."/>
            <person name="Zhang A."/>
            <person name="Moore M.J."/>
            <person name="Landis J.B."/>
            <person name="Lin N."/>
            <person name="Zhang H."/>
            <person name="Zhang X."/>
            <person name="Huang J."/>
            <person name="Zhang X."/>
            <person name="Sun H."/>
            <person name="Wang H."/>
        </authorList>
    </citation>
    <scope>NUCLEOTIDE SEQUENCE [LARGE SCALE GENOMIC DNA]</scope>
    <source>
        <strain evidence="1">TB1705</strain>
        <tissue evidence="1">Leaf</tissue>
    </source>
</reference>
<dbReference type="PANTHER" id="PTHR47459:SF1">
    <property type="entry name" value="KINESIN LIGHT CHAIN-RELATED"/>
    <property type="match status" value="1"/>
</dbReference>
<proteinExistence type="predicted"/>
<dbReference type="AlphaFoldDB" id="A0A7J7P8F6"/>
<dbReference type="Gene3D" id="1.25.40.10">
    <property type="entry name" value="Tetratricopeptide repeat domain"/>
    <property type="match status" value="1"/>
</dbReference>
<dbReference type="OrthoDB" id="626167at2759"/>
<sequence>MMRRASTNLLSNLTIQSLNFKPLLRFDHHTEVTYLHFNQYFVHTKATSLYPKDIRGHLRLVEKYAREDDYKEALQHSFKVFELHKAELRVDTCNENTYKHTRQSVIILRCIVALHTCLEQYKEALSKNDLLIHILEGLGLPFELIKTRIKHGDLLIEMGMFDDAFKHFMGIEGETAQGSAARGLVYVHMAKVLYKQGEVVDSKSRLTLVSEILEKLMVEDVEAYNKICTANVYQEMGSLYENMNELILAGNMFNRGLAIVVKHPRELEHHHRWMFVLSTRIGKLLLQFEGNESLAISYLKRGVKMLKEEIDIGAKHLEIELGDTYDALGTTYLNMGKTETAVELFLKSKDITVASFGPNHRTSIGAYLNLADVYVTMER</sequence>
<accession>A0A7J7P8F6</accession>
<dbReference type="InterPro" id="IPR011990">
    <property type="entry name" value="TPR-like_helical_dom_sf"/>
</dbReference>
<organism evidence="1 2">
    <name type="scientific">Kingdonia uniflora</name>
    <dbReference type="NCBI Taxonomy" id="39325"/>
    <lineage>
        <taxon>Eukaryota</taxon>
        <taxon>Viridiplantae</taxon>
        <taxon>Streptophyta</taxon>
        <taxon>Embryophyta</taxon>
        <taxon>Tracheophyta</taxon>
        <taxon>Spermatophyta</taxon>
        <taxon>Magnoliopsida</taxon>
        <taxon>Ranunculales</taxon>
        <taxon>Circaeasteraceae</taxon>
        <taxon>Kingdonia</taxon>
    </lineage>
</organism>
<keyword evidence="2" id="KW-1185">Reference proteome</keyword>
<dbReference type="PANTHER" id="PTHR47459">
    <property type="entry name" value="KINESIN LIGHT CHAIN-RELATED"/>
    <property type="match status" value="1"/>
</dbReference>
<protein>
    <submittedName>
        <fullName evidence="1">Uncharacterized protein</fullName>
    </submittedName>
</protein>
<dbReference type="Pfam" id="PF13374">
    <property type="entry name" value="TPR_10"/>
    <property type="match status" value="1"/>
</dbReference>
<dbReference type="EMBL" id="JACGCM010000155">
    <property type="protein sequence ID" value="KAF6175620.1"/>
    <property type="molecule type" value="Genomic_DNA"/>
</dbReference>
<evidence type="ECO:0000313" key="2">
    <source>
        <dbReference type="Proteomes" id="UP000541444"/>
    </source>
</evidence>
<dbReference type="Proteomes" id="UP000541444">
    <property type="component" value="Unassembled WGS sequence"/>
</dbReference>
<dbReference type="SUPFAM" id="SSF48452">
    <property type="entry name" value="TPR-like"/>
    <property type="match status" value="2"/>
</dbReference>